<feature type="compositionally biased region" description="Basic and acidic residues" evidence="1">
    <location>
        <begin position="449"/>
        <end position="458"/>
    </location>
</feature>
<dbReference type="AlphaFoldDB" id="A0A5C3F4A1"/>
<organism evidence="3 4">
    <name type="scientific">Pseudozyma flocculosa</name>
    <dbReference type="NCBI Taxonomy" id="84751"/>
    <lineage>
        <taxon>Eukaryota</taxon>
        <taxon>Fungi</taxon>
        <taxon>Dikarya</taxon>
        <taxon>Basidiomycota</taxon>
        <taxon>Ustilaginomycotina</taxon>
        <taxon>Ustilaginomycetes</taxon>
        <taxon>Ustilaginales</taxon>
        <taxon>Ustilaginaceae</taxon>
        <taxon>Pseudozyma</taxon>
    </lineage>
</organism>
<evidence type="ECO:0000256" key="2">
    <source>
        <dbReference type="SAM" id="Phobius"/>
    </source>
</evidence>
<reference evidence="3 4" key="1">
    <citation type="submission" date="2018-03" db="EMBL/GenBank/DDBJ databases">
        <authorList>
            <person name="Guldener U."/>
        </authorList>
    </citation>
    <scope>NUCLEOTIDE SEQUENCE [LARGE SCALE GENOMIC DNA]</scope>
    <source>
        <strain evidence="3 4">DAOM196992</strain>
    </source>
</reference>
<sequence length="477" mass="52518">MTYKALHDRFDLPPPPALTVWSLARSHESQRAWLPDFPASAAPVEELRRFLIDCVAPKLSPGVRIQLKVIASISAVLIGTHVVQLALRARRTPFSLFRRIQRPYGVLIVPEAITVVTAFGTVFCTCHLALIWTFVVSAQERRPVKCMWIWLTATWFPLAWAVYFYVVGWVYVRPRARASATSDLSRRSSQRTVVRRHGLEAWAINAAMLGAPVTHWALLMVPICLADRRWQSALASHVAWEERWGSSKDLDREMLLQAQQVWYAIVASSRYAALAFALWAVSAFVLAAAIIMSGNAITSYSGTTCDDVKLAEPQHSDSAGQRAQPTEGTASSSDAAPPIQLGCACRSAAVATVEVPDRRYHRVLQKLLVEFILQWVLMAGASLFLCGVALAVSILCTPQYEANHFEALEMPCLLAANYMALCVSLLFHSLQLGKLRGSMDFDSLATTTRGDRSRHGDAADLELDTGAGRGDARASPS</sequence>
<proteinExistence type="predicted"/>
<feature type="region of interest" description="Disordered" evidence="1">
    <location>
        <begin position="314"/>
        <end position="335"/>
    </location>
</feature>
<evidence type="ECO:0000313" key="3">
    <source>
        <dbReference type="EMBL" id="SPO38279.1"/>
    </source>
</evidence>
<feature type="compositionally biased region" description="Polar residues" evidence="1">
    <location>
        <begin position="316"/>
        <end position="334"/>
    </location>
</feature>
<dbReference type="OrthoDB" id="3365284at2759"/>
<gene>
    <name evidence="3" type="ORF">PSFLO_03756</name>
</gene>
<name>A0A5C3F4A1_9BASI</name>
<keyword evidence="2" id="KW-0472">Membrane</keyword>
<keyword evidence="2" id="KW-1133">Transmembrane helix</keyword>
<feature type="transmembrane region" description="Helical" evidence="2">
    <location>
        <begin position="147"/>
        <end position="172"/>
    </location>
</feature>
<dbReference type="Proteomes" id="UP000323386">
    <property type="component" value="Unassembled WGS sequence"/>
</dbReference>
<protein>
    <submittedName>
        <fullName evidence="3">Uncharacterized protein</fullName>
    </submittedName>
</protein>
<feature type="transmembrane region" description="Helical" evidence="2">
    <location>
        <begin position="407"/>
        <end position="427"/>
    </location>
</feature>
<feature type="transmembrane region" description="Helical" evidence="2">
    <location>
        <begin position="271"/>
        <end position="291"/>
    </location>
</feature>
<keyword evidence="2" id="KW-0812">Transmembrane</keyword>
<keyword evidence="4" id="KW-1185">Reference proteome</keyword>
<feature type="transmembrane region" description="Helical" evidence="2">
    <location>
        <begin position="108"/>
        <end position="135"/>
    </location>
</feature>
<feature type="transmembrane region" description="Helical" evidence="2">
    <location>
        <begin position="201"/>
        <end position="223"/>
    </location>
</feature>
<evidence type="ECO:0000313" key="4">
    <source>
        <dbReference type="Proteomes" id="UP000323386"/>
    </source>
</evidence>
<evidence type="ECO:0000256" key="1">
    <source>
        <dbReference type="SAM" id="MobiDB-lite"/>
    </source>
</evidence>
<dbReference type="EMBL" id="OOIP01000009">
    <property type="protein sequence ID" value="SPO38279.1"/>
    <property type="molecule type" value="Genomic_DNA"/>
</dbReference>
<feature type="region of interest" description="Disordered" evidence="1">
    <location>
        <begin position="446"/>
        <end position="477"/>
    </location>
</feature>
<accession>A0A5C3F4A1</accession>
<feature type="transmembrane region" description="Helical" evidence="2">
    <location>
        <begin position="367"/>
        <end position="395"/>
    </location>
</feature>